<proteinExistence type="predicted"/>
<dbReference type="Proteomes" id="UP000008825">
    <property type="component" value="Chromosome"/>
</dbReference>
<accession>B5E839</accession>
<dbReference type="KEGG" id="gbm:Gbem_3005"/>
<reference evidence="3 4" key="2">
    <citation type="journal article" date="2010" name="BMC Genomics">
        <title>The genome of Geobacter bemidjiensis, exemplar for the subsurface clade of Geobacter species that predominate in Fe(III)-reducing subsurface environments.</title>
        <authorList>
            <person name="Aklujkar M."/>
            <person name="Young N.D."/>
            <person name="Holmes D."/>
            <person name="Chavan M."/>
            <person name="Risso C."/>
            <person name="Kiss H.E."/>
            <person name="Han C.S."/>
            <person name="Land M.L."/>
            <person name="Lovley D.R."/>
        </authorList>
    </citation>
    <scope>NUCLEOTIDE SEQUENCE [LARGE SCALE GENOMIC DNA]</scope>
    <source>
        <strain evidence="4">ATCC BAA-1014 / DSM 16622 / JCM 12645 / Bem</strain>
    </source>
</reference>
<evidence type="ECO:0000313" key="3">
    <source>
        <dbReference type="EMBL" id="ACH40008.1"/>
    </source>
</evidence>
<gene>
    <name evidence="3" type="ordered locus">Gbem_3005</name>
</gene>
<reference evidence="3 4" key="1">
    <citation type="submission" date="2008-07" db="EMBL/GenBank/DDBJ databases">
        <title>Complete sequence of Geobacter bemidjiensis BEM.</title>
        <authorList>
            <consortium name="US DOE Joint Genome Institute"/>
            <person name="Lucas S."/>
            <person name="Copeland A."/>
            <person name="Lapidus A."/>
            <person name="Glavina del Rio T."/>
            <person name="Dalin E."/>
            <person name="Tice H."/>
            <person name="Bruce D."/>
            <person name="Goodwin L."/>
            <person name="Pitluck S."/>
            <person name="Kiss H."/>
            <person name="Brettin T."/>
            <person name="Detter J.C."/>
            <person name="Han C."/>
            <person name="Kuske C.R."/>
            <person name="Schmutz J."/>
            <person name="Larimer F."/>
            <person name="Land M."/>
            <person name="Hauser L."/>
            <person name="Kyrpides N."/>
            <person name="Lykidis A."/>
            <person name="Lovley D."/>
            <person name="Richardson P."/>
        </authorList>
    </citation>
    <scope>NUCLEOTIDE SEQUENCE [LARGE SCALE GENOMIC DNA]</scope>
    <source>
        <strain evidence="4">ATCC BAA-1014 / DSM 16622 / JCM 12645 / Bem</strain>
    </source>
</reference>
<keyword evidence="4" id="KW-1185">Reference proteome</keyword>
<dbReference type="EMBL" id="CP001124">
    <property type="protein sequence ID" value="ACH40008.1"/>
    <property type="molecule type" value="Genomic_DNA"/>
</dbReference>
<sequence length="62" mass="6544">MCKSSTPVLALSLSLATATTVTTDVDALTIVSSFQGRTPVNSRWASQQPQRNGRRPSATPSP</sequence>
<keyword evidence="2" id="KW-0732">Signal</keyword>
<evidence type="ECO:0000313" key="4">
    <source>
        <dbReference type="Proteomes" id="UP000008825"/>
    </source>
</evidence>
<feature type="compositionally biased region" description="Polar residues" evidence="1">
    <location>
        <begin position="37"/>
        <end position="51"/>
    </location>
</feature>
<protein>
    <submittedName>
        <fullName evidence="3">Uncharacterized protein</fullName>
    </submittedName>
</protein>
<dbReference type="AlphaFoldDB" id="B5E839"/>
<feature type="chain" id="PRO_5002829737" evidence="2">
    <location>
        <begin position="24"/>
        <end position="62"/>
    </location>
</feature>
<feature type="signal peptide" evidence="2">
    <location>
        <begin position="1"/>
        <end position="23"/>
    </location>
</feature>
<evidence type="ECO:0000256" key="1">
    <source>
        <dbReference type="SAM" id="MobiDB-lite"/>
    </source>
</evidence>
<dbReference type="STRING" id="404380.Gbem_3005"/>
<organism evidence="3 4">
    <name type="scientific">Citrifermentans bemidjiense (strain ATCC BAA-1014 / DSM 16622 / JCM 12645 / Bem)</name>
    <name type="common">Geobacter bemidjiensis</name>
    <dbReference type="NCBI Taxonomy" id="404380"/>
    <lineage>
        <taxon>Bacteria</taxon>
        <taxon>Pseudomonadati</taxon>
        <taxon>Thermodesulfobacteriota</taxon>
        <taxon>Desulfuromonadia</taxon>
        <taxon>Geobacterales</taxon>
        <taxon>Geobacteraceae</taxon>
        <taxon>Citrifermentans</taxon>
    </lineage>
</organism>
<name>B5E839_CITBB</name>
<evidence type="ECO:0000256" key="2">
    <source>
        <dbReference type="SAM" id="SignalP"/>
    </source>
</evidence>
<dbReference type="HOGENOM" id="CLU_2897766_0_0_7"/>
<feature type="region of interest" description="Disordered" evidence="1">
    <location>
        <begin position="37"/>
        <end position="62"/>
    </location>
</feature>